<evidence type="ECO:0000256" key="2">
    <source>
        <dbReference type="ARBA" id="ARBA00008770"/>
    </source>
</evidence>
<organism evidence="5 6">
    <name type="scientific">Dokdonella ginsengisoli</name>
    <dbReference type="NCBI Taxonomy" id="363846"/>
    <lineage>
        <taxon>Bacteria</taxon>
        <taxon>Pseudomonadati</taxon>
        <taxon>Pseudomonadota</taxon>
        <taxon>Gammaproteobacteria</taxon>
        <taxon>Lysobacterales</taxon>
        <taxon>Rhodanobacteraceae</taxon>
        <taxon>Dokdonella</taxon>
    </lineage>
</organism>
<dbReference type="RefSeq" id="WP_380020690.1">
    <property type="nucleotide sequence ID" value="NZ_JBHSHD010000007.1"/>
</dbReference>
<dbReference type="EC" id="3.1.3.12" evidence="4"/>
<dbReference type="GO" id="GO:0004805">
    <property type="term" value="F:trehalose-phosphatase activity"/>
    <property type="evidence" value="ECO:0007669"/>
    <property type="project" value="UniProtKB-EC"/>
</dbReference>
<evidence type="ECO:0000256" key="3">
    <source>
        <dbReference type="ARBA" id="ARBA00022801"/>
    </source>
</evidence>
<dbReference type="EMBL" id="JBHSHD010000007">
    <property type="protein sequence ID" value="MFC4820738.1"/>
    <property type="molecule type" value="Genomic_DNA"/>
</dbReference>
<comment type="caution">
    <text evidence="5">The sequence shown here is derived from an EMBL/GenBank/DDBJ whole genome shotgun (WGS) entry which is preliminary data.</text>
</comment>
<dbReference type="PANTHER" id="PTHR43768:SF3">
    <property type="entry name" value="TREHALOSE 6-PHOSPHATE PHOSPHATASE"/>
    <property type="match status" value="1"/>
</dbReference>
<evidence type="ECO:0000313" key="6">
    <source>
        <dbReference type="Proteomes" id="UP001595886"/>
    </source>
</evidence>
<keyword evidence="4" id="KW-0460">Magnesium</keyword>
<gene>
    <name evidence="5" type="primary">otsB</name>
    <name evidence="5" type="ORF">ACFO6Q_10410</name>
</gene>
<comment type="similarity">
    <text evidence="2 4">Belongs to the trehalose phosphatase family.</text>
</comment>
<proteinExistence type="inferred from homology"/>
<keyword evidence="3 4" id="KW-0378">Hydrolase</keyword>
<evidence type="ECO:0000313" key="5">
    <source>
        <dbReference type="EMBL" id="MFC4820738.1"/>
    </source>
</evidence>
<keyword evidence="6" id="KW-1185">Reference proteome</keyword>
<dbReference type="InterPro" id="IPR006379">
    <property type="entry name" value="HAD-SF_hydro_IIB"/>
</dbReference>
<dbReference type="Pfam" id="PF02358">
    <property type="entry name" value="Trehalose_PPase"/>
    <property type="match status" value="1"/>
</dbReference>
<reference evidence="6" key="1">
    <citation type="journal article" date="2019" name="Int. J. Syst. Evol. Microbiol.">
        <title>The Global Catalogue of Microorganisms (GCM) 10K type strain sequencing project: providing services to taxonomists for standard genome sequencing and annotation.</title>
        <authorList>
            <consortium name="The Broad Institute Genomics Platform"/>
            <consortium name="The Broad Institute Genome Sequencing Center for Infectious Disease"/>
            <person name="Wu L."/>
            <person name="Ma J."/>
        </authorList>
    </citation>
    <scope>NUCLEOTIDE SEQUENCE [LARGE SCALE GENOMIC DNA]</scope>
    <source>
        <strain evidence="6">CCUG 30340</strain>
    </source>
</reference>
<dbReference type="Proteomes" id="UP001595886">
    <property type="component" value="Unassembled WGS sequence"/>
</dbReference>
<dbReference type="PANTHER" id="PTHR43768">
    <property type="entry name" value="TREHALOSE 6-PHOSPHATE PHOSPHATASE"/>
    <property type="match status" value="1"/>
</dbReference>
<dbReference type="SUPFAM" id="SSF56784">
    <property type="entry name" value="HAD-like"/>
    <property type="match status" value="1"/>
</dbReference>
<dbReference type="InterPro" id="IPR044651">
    <property type="entry name" value="OTSB-like"/>
</dbReference>
<comment type="pathway">
    <text evidence="1 4">Glycan biosynthesis; trehalose biosynthesis.</text>
</comment>
<keyword evidence="4" id="KW-0479">Metal-binding</keyword>
<name>A0ABV9QVF3_9GAMM</name>
<dbReference type="Gene3D" id="3.30.70.1020">
    <property type="entry name" value="Trehalose-6-phosphate phosphatase related protein, domain 2"/>
    <property type="match status" value="1"/>
</dbReference>
<comment type="function">
    <text evidence="4">Removes the phosphate from trehalose 6-phosphate to produce free trehalose.</text>
</comment>
<comment type="cofactor">
    <cofactor evidence="4">
        <name>Mg(2+)</name>
        <dbReference type="ChEBI" id="CHEBI:18420"/>
    </cofactor>
</comment>
<dbReference type="NCBIfam" id="TIGR00685">
    <property type="entry name" value="T6PP"/>
    <property type="match status" value="1"/>
</dbReference>
<evidence type="ECO:0000256" key="4">
    <source>
        <dbReference type="RuleBase" id="RU361117"/>
    </source>
</evidence>
<comment type="catalytic activity">
    <reaction evidence="4">
        <text>alpha,alpha-trehalose 6-phosphate + H2O = alpha,alpha-trehalose + phosphate</text>
        <dbReference type="Rhea" id="RHEA:23420"/>
        <dbReference type="ChEBI" id="CHEBI:15377"/>
        <dbReference type="ChEBI" id="CHEBI:16551"/>
        <dbReference type="ChEBI" id="CHEBI:43474"/>
        <dbReference type="ChEBI" id="CHEBI:58429"/>
        <dbReference type="EC" id="3.1.3.12"/>
    </reaction>
</comment>
<dbReference type="InterPro" id="IPR003337">
    <property type="entry name" value="Trehalose_PPase"/>
</dbReference>
<dbReference type="Gene3D" id="3.40.50.1000">
    <property type="entry name" value="HAD superfamily/HAD-like"/>
    <property type="match status" value="1"/>
</dbReference>
<dbReference type="InterPro" id="IPR036412">
    <property type="entry name" value="HAD-like_sf"/>
</dbReference>
<dbReference type="InterPro" id="IPR023214">
    <property type="entry name" value="HAD_sf"/>
</dbReference>
<sequence>MTRDEPLPLDASLPPPPALATGALFLDLDGTLLDFAERPDAVVVEAGLRTALQRLHDARDGALALLSGRPLQQIDALLALPHAAAAGLHGAQLRRPDGHVSVLRPDPAHLERLRAHARALVAGLPGVLLEDKGAALALHYRNVPDAETAVRRAADDLLQVAGAGFALQPGNRVVEIKPAGVDKGTALLALMQAPPFAGRVPWMLGDDFTDEHAFEQANRLGGISVIVGARRPTRARHALADPAAVRRWLAALAASTPPENR</sequence>
<accession>A0ABV9QVF3</accession>
<evidence type="ECO:0000256" key="1">
    <source>
        <dbReference type="ARBA" id="ARBA00005199"/>
    </source>
</evidence>
<dbReference type="NCBIfam" id="TIGR01484">
    <property type="entry name" value="HAD-SF-IIB"/>
    <property type="match status" value="1"/>
</dbReference>
<protein>
    <recommendedName>
        <fullName evidence="4">Trehalose 6-phosphate phosphatase</fullName>
        <ecNumber evidence="4">3.1.3.12</ecNumber>
    </recommendedName>
</protein>